<dbReference type="AlphaFoldDB" id="A0A8H8CDU2"/>
<name>A0A8H8CDU2_PSICU</name>
<proteinExistence type="predicted"/>
<evidence type="ECO:0000313" key="1">
    <source>
        <dbReference type="EMBL" id="KAG5161928.1"/>
    </source>
</evidence>
<gene>
    <name evidence="1" type="ORF">JR316_013216</name>
</gene>
<protein>
    <submittedName>
        <fullName evidence="1">Uncharacterized protein</fullName>
    </submittedName>
</protein>
<sequence>MGFDLRFGRPVNIEQKGLVTESWCRIEGDLLPRMLRGNVSTSRERSIGLSTPTQHIDFPRAADLPNLYIECLNARTQCIDFPRGDLLEDIQGELSALTRHIDFKAVR</sequence>
<dbReference type="EMBL" id="JAFIQS010000023">
    <property type="protein sequence ID" value="KAG5161928.1"/>
    <property type="molecule type" value="Genomic_DNA"/>
</dbReference>
<comment type="caution">
    <text evidence="1">The sequence shown here is derived from an EMBL/GenBank/DDBJ whole genome shotgun (WGS) entry which is preliminary data.</text>
</comment>
<accession>A0A8H8CDU2</accession>
<organism evidence="1">
    <name type="scientific">Psilocybe cubensis</name>
    <name type="common">Psychedelic mushroom</name>
    <name type="synonym">Stropharia cubensis</name>
    <dbReference type="NCBI Taxonomy" id="181762"/>
    <lineage>
        <taxon>Eukaryota</taxon>
        <taxon>Fungi</taxon>
        <taxon>Dikarya</taxon>
        <taxon>Basidiomycota</taxon>
        <taxon>Agaricomycotina</taxon>
        <taxon>Agaricomycetes</taxon>
        <taxon>Agaricomycetidae</taxon>
        <taxon>Agaricales</taxon>
        <taxon>Agaricineae</taxon>
        <taxon>Strophariaceae</taxon>
        <taxon>Psilocybe</taxon>
    </lineage>
</organism>
<reference evidence="1" key="1">
    <citation type="submission" date="2021-02" db="EMBL/GenBank/DDBJ databases">
        <title>Psilocybe cubensis genome.</title>
        <authorList>
            <person name="Mckernan K.J."/>
            <person name="Crawford S."/>
            <person name="Trippe A."/>
            <person name="Kane L.T."/>
            <person name="Mclaughlin S."/>
        </authorList>
    </citation>
    <scope>NUCLEOTIDE SEQUENCE [LARGE SCALE GENOMIC DNA]</scope>
    <source>
        <strain evidence="1">MGC-MH-2018</strain>
    </source>
</reference>